<comment type="caution">
    <text evidence="1">The sequence shown here is derived from an EMBL/GenBank/DDBJ whole genome shotgun (WGS) entry which is preliminary data.</text>
</comment>
<dbReference type="Proteomes" id="UP000078046">
    <property type="component" value="Unassembled WGS sequence"/>
</dbReference>
<evidence type="ECO:0000313" key="1">
    <source>
        <dbReference type="EMBL" id="OAF68294.1"/>
    </source>
</evidence>
<dbReference type="EMBL" id="LWCA01000473">
    <property type="protein sequence ID" value="OAF68294.1"/>
    <property type="molecule type" value="Genomic_DNA"/>
</dbReference>
<dbReference type="AlphaFoldDB" id="A0A177B4F8"/>
<accession>A0A177B4F8</accession>
<organism evidence="1 2">
    <name type="scientific">Intoshia linei</name>
    <dbReference type="NCBI Taxonomy" id="1819745"/>
    <lineage>
        <taxon>Eukaryota</taxon>
        <taxon>Metazoa</taxon>
        <taxon>Spiralia</taxon>
        <taxon>Lophotrochozoa</taxon>
        <taxon>Mesozoa</taxon>
        <taxon>Orthonectida</taxon>
        <taxon>Rhopaluridae</taxon>
        <taxon>Intoshia</taxon>
    </lineage>
</organism>
<keyword evidence="2" id="KW-1185">Reference proteome</keyword>
<reference evidence="1 2" key="1">
    <citation type="submission" date="2016-04" db="EMBL/GenBank/DDBJ databases">
        <title>The genome of Intoshia linei affirms orthonectids as highly simplified spiralians.</title>
        <authorList>
            <person name="Mikhailov K.V."/>
            <person name="Slusarev G.S."/>
            <person name="Nikitin M.A."/>
            <person name="Logacheva M.D."/>
            <person name="Penin A."/>
            <person name="Aleoshin V."/>
            <person name="Panchin Y.V."/>
        </authorList>
    </citation>
    <scope>NUCLEOTIDE SEQUENCE [LARGE SCALE GENOMIC DNA]</scope>
    <source>
        <strain evidence="1">Intl2013</strain>
        <tissue evidence="1">Whole animal</tissue>
    </source>
</reference>
<gene>
    <name evidence="1" type="ORF">A3Q56_03959</name>
</gene>
<proteinExistence type="predicted"/>
<protein>
    <submittedName>
        <fullName evidence="1">Uncharacterized protein</fullName>
    </submittedName>
</protein>
<sequence>MITTATRIKYSLNVHRFHHVTTKENLYGTIGHYTFFCLPFYQQFLLLLL</sequence>
<name>A0A177B4F8_9BILA</name>
<evidence type="ECO:0000313" key="2">
    <source>
        <dbReference type="Proteomes" id="UP000078046"/>
    </source>
</evidence>